<keyword evidence="9" id="KW-1185">Reference proteome</keyword>
<dbReference type="SMART" id="SM00889">
    <property type="entry name" value="EFG_IV"/>
    <property type="match status" value="1"/>
</dbReference>
<dbReference type="FunFam" id="3.30.230.10:FF:000003">
    <property type="entry name" value="Elongation factor G"/>
    <property type="match status" value="1"/>
</dbReference>
<dbReference type="Pfam" id="PF22042">
    <property type="entry name" value="EF-G_D2"/>
    <property type="match status" value="1"/>
</dbReference>
<comment type="pathway">
    <text evidence="6">Protein biosynthesis; polypeptide chain elongation.</text>
</comment>
<keyword evidence="6" id="KW-0150">Chloroplast</keyword>
<dbReference type="Gene3D" id="3.30.70.870">
    <property type="entry name" value="Elongation Factor G (Translational Gtpase), domain 3"/>
    <property type="match status" value="1"/>
</dbReference>
<dbReference type="NCBIfam" id="NF009381">
    <property type="entry name" value="PRK12740.1-5"/>
    <property type="match status" value="1"/>
</dbReference>
<dbReference type="InterPro" id="IPR020568">
    <property type="entry name" value="Ribosomal_Su5_D2-typ_SF"/>
</dbReference>
<organism evidence="8 9">
    <name type="scientific">Turnera subulata</name>
    <dbReference type="NCBI Taxonomy" id="218843"/>
    <lineage>
        <taxon>Eukaryota</taxon>
        <taxon>Viridiplantae</taxon>
        <taxon>Streptophyta</taxon>
        <taxon>Embryophyta</taxon>
        <taxon>Tracheophyta</taxon>
        <taxon>Spermatophyta</taxon>
        <taxon>Magnoliopsida</taxon>
        <taxon>eudicotyledons</taxon>
        <taxon>Gunneridae</taxon>
        <taxon>Pentapetalae</taxon>
        <taxon>rosids</taxon>
        <taxon>fabids</taxon>
        <taxon>Malpighiales</taxon>
        <taxon>Passifloraceae</taxon>
        <taxon>Turnera</taxon>
    </lineage>
</organism>
<dbReference type="InterPro" id="IPR041095">
    <property type="entry name" value="EFG_II"/>
</dbReference>
<dbReference type="FunFam" id="3.30.70.870:FF:000001">
    <property type="entry name" value="Elongation factor G"/>
    <property type="match status" value="1"/>
</dbReference>
<dbReference type="InterPro" id="IPR005517">
    <property type="entry name" value="Transl_elong_EFG/EF2_IV"/>
</dbReference>
<dbReference type="InterPro" id="IPR047872">
    <property type="entry name" value="EFG_IV"/>
</dbReference>
<feature type="binding site" evidence="6">
    <location>
        <begin position="245"/>
        <end position="248"/>
    </location>
    <ligand>
        <name>GTP</name>
        <dbReference type="ChEBI" id="CHEBI:37565"/>
    </ligand>
</feature>
<feature type="binding site" evidence="6">
    <location>
        <begin position="191"/>
        <end position="195"/>
    </location>
    <ligand>
        <name>GTP</name>
        <dbReference type="ChEBI" id="CHEBI:37565"/>
    </ligand>
</feature>
<accession>A0A9Q0GDR2</accession>
<dbReference type="GO" id="GO:0003746">
    <property type="term" value="F:translation elongation factor activity"/>
    <property type="evidence" value="ECO:0007669"/>
    <property type="project" value="UniProtKB-UniRule"/>
</dbReference>
<reference evidence="8" key="1">
    <citation type="submission" date="2022-02" db="EMBL/GenBank/DDBJ databases">
        <authorList>
            <person name="Henning P.M."/>
            <person name="McCubbin A.G."/>
            <person name="Shore J.S."/>
        </authorList>
    </citation>
    <scope>NUCLEOTIDE SEQUENCE</scope>
    <source>
        <strain evidence="8">F60SS</strain>
        <tissue evidence="8">Leaves</tissue>
    </source>
</reference>
<dbReference type="SMART" id="SM00838">
    <property type="entry name" value="EFG_C"/>
    <property type="match status" value="1"/>
</dbReference>
<dbReference type="PRINTS" id="PR00315">
    <property type="entry name" value="ELONGATNFCT"/>
</dbReference>
<dbReference type="CDD" id="cd03713">
    <property type="entry name" value="EFG_mtEFG_C"/>
    <property type="match status" value="1"/>
</dbReference>
<dbReference type="InterPro" id="IPR009022">
    <property type="entry name" value="EFG_III"/>
</dbReference>
<keyword evidence="4 6" id="KW-0648">Protein biosynthesis</keyword>
<evidence type="ECO:0000256" key="5">
    <source>
        <dbReference type="ARBA" id="ARBA00023134"/>
    </source>
</evidence>
<proteinExistence type="inferred from homology"/>
<keyword evidence="6" id="KW-0934">Plastid</keyword>
<dbReference type="SUPFAM" id="SSF52540">
    <property type="entry name" value="P-loop containing nucleoside triphosphate hydrolases"/>
    <property type="match status" value="1"/>
</dbReference>
<dbReference type="InterPro" id="IPR035647">
    <property type="entry name" value="EFG_III/V"/>
</dbReference>
<dbReference type="InterPro" id="IPR004540">
    <property type="entry name" value="Transl_elong_EFG/EF2"/>
</dbReference>
<evidence type="ECO:0000256" key="1">
    <source>
        <dbReference type="ARBA" id="ARBA00005870"/>
    </source>
</evidence>
<dbReference type="HAMAP" id="MF_00054_B">
    <property type="entry name" value="EF_G_EF_2_B"/>
    <property type="match status" value="1"/>
</dbReference>
<dbReference type="InterPro" id="IPR009000">
    <property type="entry name" value="Transl_B-barrel_sf"/>
</dbReference>
<evidence type="ECO:0000256" key="6">
    <source>
        <dbReference type="HAMAP-Rule" id="MF_03063"/>
    </source>
</evidence>
<evidence type="ECO:0000259" key="7">
    <source>
        <dbReference type="PROSITE" id="PS51722"/>
    </source>
</evidence>
<comment type="similarity">
    <text evidence="1 6">Belongs to the TRAFAC class translation factor GTPase superfamily. Classic translation factor GTPase family. EF-G/EF-2 subfamily.</text>
</comment>
<feature type="binding site" evidence="6">
    <location>
        <begin position="127"/>
        <end position="134"/>
    </location>
    <ligand>
        <name>GTP</name>
        <dbReference type="ChEBI" id="CHEBI:37565"/>
    </ligand>
</feature>
<dbReference type="PANTHER" id="PTHR43261:SF1">
    <property type="entry name" value="RIBOSOME-RELEASING FACTOR 2, MITOCHONDRIAL"/>
    <property type="match status" value="1"/>
</dbReference>
<keyword evidence="3 6" id="KW-0251">Elongation factor</keyword>
<dbReference type="InterPro" id="IPR035649">
    <property type="entry name" value="EFG_V"/>
</dbReference>
<dbReference type="Pfam" id="PF00009">
    <property type="entry name" value="GTP_EFTU"/>
    <property type="match status" value="1"/>
</dbReference>
<dbReference type="FunFam" id="3.40.50.300:FF:000029">
    <property type="entry name" value="Elongation factor G"/>
    <property type="match status" value="1"/>
</dbReference>
<dbReference type="InterPro" id="IPR027417">
    <property type="entry name" value="P-loop_NTPase"/>
</dbReference>
<dbReference type="InterPro" id="IPR053905">
    <property type="entry name" value="EF-G-like_DII"/>
</dbReference>
<dbReference type="FunFam" id="2.40.30.10:FF:000006">
    <property type="entry name" value="Elongation factor G"/>
    <property type="match status" value="1"/>
</dbReference>
<evidence type="ECO:0000256" key="3">
    <source>
        <dbReference type="ARBA" id="ARBA00022768"/>
    </source>
</evidence>
<dbReference type="NCBIfam" id="TIGR00484">
    <property type="entry name" value="EF-G"/>
    <property type="match status" value="1"/>
</dbReference>
<dbReference type="SUPFAM" id="SSF54980">
    <property type="entry name" value="EF-G C-terminal domain-like"/>
    <property type="match status" value="2"/>
</dbReference>
<dbReference type="InterPro" id="IPR014721">
    <property type="entry name" value="Ribsml_uS5_D2-typ_fold_subgr"/>
</dbReference>
<dbReference type="PROSITE" id="PS00301">
    <property type="entry name" value="G_TR_1"/>
    <property type="match status" value="1"/>
</dbReference>
<sequence>MAAETMRLTGSVSSSTLCGFNGSKKMQRARPNSISNPTLFVPRASFSSLSSSVSHFFGNMRIASRSSISRHQLLQRKRRNFSVFAMSDAVGSVVLFVCAYQETIVVALEEAKRAVPLTDYRNIGIMAHIDAGKTTTTERILFYTGRNYKIGEVHDGTATMDWMEQEQERGITITSAATTAFWNKHRINIIDTPGHVDFTLEVERALRVLDGAICLFDSVAGVEPQSETVWRQADKYGVPRICFVNKMDRLGANFFRTRDMIISNLGAKPLVLQLPIGAEDNFQGVIDLVRMKAIVWSGEELGAKFEYQDIPDDLKELAEEYRNLMVENVVEVDDEAMENYLEGVEPDEEGIKKLIRKGTIAATFVPVLCGSAFKNKGVQPLLDAVIDYLPSPLDLPPMKGSDPDDPEVTMERAASDDEPFSGLAFKIMTDPFVGSLTFVRIYSGKMNAGSYVLNANKGKKERIGRLLEMHANSREDLTAALAGDIVAFAGLKDTITGETLCDPDHPIVLERMEFPDPVIKIAIEPKTKADVDKMATGLIKLAQEDPSFHFTRDEETNQTVIEGMGELHLEIIVDRLKREFKVEANIGAPQVNYRESISRVSEVRYVHKKQSGGSGQFADITVRFEPMEPGSGYEFKSEIKGGVVPKEYIPGVMKGLEECMSNGILAGFPVVDVRAVLLDGSTHDVDSSALAFQLAARGAFREGIRKAAPKMLEPIMKVEVVTPDEHLGDVIGDLNSRRGQINSFGEKPGGLKVVDALVPLAEMFQYVSTLRGMTKGRASYTMQLANFDVVPQHIQNQLATKMQEVEA</sequence>
<dbReference type="InterPro" id="IPR005225">
    <property type="entry name" value="Small_GTP-bd"/>
</dbReference>
<dbReference type="InterPro" id="IPR000795">
    <property type="entry name" value="T_Tr_GTP-bd_dom"/>
</dbReference>
<reference evidence="8" key="2">
    <citation type="journal article" date="2023" name="Plants (Basel)">
        <title>Annotation of the Turnera subulata (Passifloraceae) Draft Genome Reveals the S-Locus Evolved after the Divergence of Turneroideae from Passifloroideae in a Stepwise Manner.</title>
        <authorList>
            <person name="Henning P.M."/>
            <person name="Roalson E.H."/>
            <person name="Mir W."/>
            <person name="McCubbin A.G."/>
            <person name="Shore J.S."/>
        </authorList>
    </citation>
    <scope>NUCLEOTIDE SEQUENCE</scope>
    <source>
        <strain evidence="8">F60SS</strain>
    </source>
</reference>
<dbReference type="InterPro" id="IPR031157">
    <property type="entry name" value="G_TR_CS"/>
</dbReference>
<dbReference type="CDD" id="cd01434">
    <property type="entry name" value="EFG_mtEFG1_IV"/>
    <property type="match status" value="1"/>
</dbReference>
<dbReference type="PROSITE" id="PS51722">
    <property type="entry name" value="G_TR_2"/>
    <property type="match status" value="1"/>
</dbReference>
<dbReference type="Pfam" id="PF03764">
    <property type="entry name" value="EFG_IV"/>
    <property type="match status" value="1"/>
</dbReference>
<dbReference type="GO" id="GO:0032790">
    <property type="term" value="P:ribosome disassembly"/>
    <property type="evidence" value="ECO:0007669"/>
    <property type="project" value="TreeGrafter"/>
</dbReference>
<dbReference type="Gene3D" id="3.30.70.240">
    <property type="match status" value="1"/>
</dbReference>
<dbReference type="CDD" id="cd04088">
    <property type="entry name" value="EFG_mtEFG_II"/>
    <property type="match status" value="1"/>
</dbReference>
<dbReference type="SUPFAM" id="SSF54211">
    <property type="entry name" value="Ribosomal protein S5 domain 2-like"/>
    <property type="match status" value="1"/>
</dbReference>
<dbReference type="Gene3D" id="3.30.230.10">
    <property type="match status" value="1"/>
</dbReference>
<dbReference type="PANTHER" id="PTHR43261">
    <property type="entry name" value="TRANSLATION ELONGATION FACTOR G-RELATED"/>
    <property type="match status" value="1"/>
</dbReference>
<dbReference type="CDD" id="cd01886">
    <property type="entry name" value="EF-G"/>
    <property type="match status" value="1"/>
</dbReference>
<dbReference type="AlphaFoldDB" id="A0A9Q0GDR2"/>
<evidence type="ECO:0000313" key="9">
    <source>
        <dbReference type="Proteomes" id="UP001141552"/>
    </source>
</evidence>
<dbReference type="GO" id="GO:0003924">
    <property type="term" value="F:GTPase activity"/>
    <property type="evidence" value="ECO:0007669"/>
    <property type="project" value="UniProtKB-UniRule"/>
</dbReference>
<dbReference type="Proteomes" id="UP001141552">
    <property type="component" value="Unassembled WGS sequence"/>
</dbReference>
<dbReference type="CDD" id="cd16262">
    <property type="entry name" value="EFG_III"/>
    <property type="match status" value="1"/>
</dbReference>
<dbReference type="Pfam" id="PF00679">
    <property type="entry name" value="EFG_C"/>
    <property type="match status" value="1"/>
</dbReference>
<keyword evidence="2 6" id="KW-0547">Nucleotide-binding</keyword>
<comment type="subcellular location">
    <subcellularLocation>
        <location evidence="6">Plastid</location>
        <location evidence="6">Chloroplast</location>
    </subcellularLocation>
</comment>
<dbReference type="OrthoDB" id="198619at2759"/>
<dbReference type="NCBIfam" id="TIGR00231">
    <property type="entry name" value="small_GTP"/>
    <property type="match status" value="1"/>
</dbReference>
<comment type="function">
    <text evidence="6">Chloroplast-localized elongation factor EF-G involved in protein synthesis in plastids. Catalyzes the GTP-dependent ribosomal translocation step during translation elongation. During this step, the ribosome changes from the pre-translocational (PRE) to the post-translocational (POST) state as the newly formed A-site-bound peptidyl-tRNA and P-site-bound deacylated tRNA move to the P and E sites, respectively. Catalyzes the coordinated movement of the two tRNA molecules, the mRNA and conformational changes in the ribosome.</text>
</comment>
<name>A0A9Q0GDR2_9ROSI</name>
<dbReference type="InterPro" id="IPR000640">
    <property type="entry name" value="EFG_V-like"/>
</dbReference>
<dbReference type="Gene3D" id="3.40.50.300">
    <property type="entry name" value="P-loop containing nucleotide triphosphate hydrolases"/>
    <property type="match status" value="1"/>
</dbReference>
<evidence type="ECO:0000256" key="4">
    <source>
        <dbReference type="ARBA" id="ARBA00022917"/>
    </source>
</evidence>
<evidence type="ECO:0000313" key="8">
    <source>
        <dbReference type="EMBL" id="KAJ4846546.1"/>
    </source>
</evidence>
<dbReference type="HAMAP" id="MF_03063">
    <property type="entry name" value="EF_G_plantC"/>
    <property type="match status" value="1"/>
</dbReference>
<gene>
    <name evidence="8" type="primary">FUSA2</name>
    <name evidence="8" type="ORF">Tsubulata_013548</name>
</gene>
<dbReference type="GO" id="GO:0005525">
    <property type="term" value="F:GTP binding"/>
    <property type="evidence" value="ECO:0007669"/>
    <property type="project" value="UniProtKB-UniRule"/>
</dbReference>
<protein>
    <recommendedName>
        <fullName evidence="6">Elongation factor G, chloroplastic</fullName>
        <shortName evidence="6">cEF-G</shortName>
    </recommendedName>
</protein>
<dbReference type="Gene3D" id="2.40.30.10">
    <property type="entry name" value="Translation factors"/>
    <property type="match status" value="1"/>
</dbReference>
<dbReference type="Pfam" id="PF14492">
    <property type="entry name" value="EFG_III"/>
    <property type="match status" value="1"/>
</dbReference>
<comment type="caution">
    <text evidence="8">The sequence shown here is derived from an EMBL/GenBank/DDBJ whole genome shotgun (WGS) entry which is preliminary data.</text>
</comment>
<evidence type="ECO:0000256" key="2">
    <source>
        <dbReference type="ARBA" id="ARBA00022741"/>
    </source>
</evidence>
<dbReference type="SUPFAM" id="SSF50447">
    <property type="entry name" value="Translation proteins"/>
    <property type="match status" value="1"/>
</dbReference>
<keyword evidence="5 6" id="KW-0342">GTP-binding</keyword>
<feature type="domain" description="Tr-type G" evidence="7">
    <location>
        <begin position="118"/>
        <end position="393"/>
    </location>
</feature>
<dbReference type="FunFam" id="3.30.70.240:FF:000001">
    <property type="entry name" value="Elongation factor G"/>
    <property type="match status" value="1"/>
</dbReference>
<dbReference type="GO" id="GO:0009507">
    <property type="term" value="C:chloroplast"/>
    <property type="evidence" value="ECO:0007669"/>
    <property type="project" value="UniProtKB-SubCell"/>
</dbReference>
<dbReference type="InterPro" id="IPR030848">
    <property type="entry name" value="EF_G_plantC"/>
</dbReference>
<dbReference type="EMBL" id="JAKUCV010001409">
    <property type="protein sequence ID" value="KAJ4846546.1"/>
    <property type="molecule type" value="Genomic_DNA"/>
</dbReference>